<feature type="transmembrane region" description="Helical" evidence="1">
    <location>
        <begin position="12"/>
        <end position="34"/>
    </location>
</feature>
<keyword evidence="1" id="KW-0472">Membrane</keyword>
<dbReference type="RefSeq" id="WP_084122777.1">
    <property type="nucleotide sequence ID" value="NZ_LT838813.1"/>
</dbReference>
<evidence type="ECO:0000313" key="3">
    <source>
        <dbReference type="Proteomes" id="UP000192333"/>
    </source>
</evidence>
<dbReference type="PANTHER" id="PTHR41983:SF2">
    <property type="entry name" value="SHORT-CHAIN FATTY ACID TRANSPORTER-RELATED"/>
    <property type="match status" value="1"/>
</dbReference>
<feature type="transmembrane region" description="Helical" evidence="1">
    <location>
        <begin position="342"/>
        <end position="364"/>
    </location>
</feature>
<dbReference type="Proteomes" id="UP000192333">
    <property type="component" value="Chromosome I"/>
</dbReference>
<gene>
    <name evidence="2" type="ORF">SAMN00777080_4474</name>
</gene>
<accession>A0A1W2HAJ0</accession>
<feature type="transmembrane region" description="Helical" evidence="1">
    <location>
        <begin position="304"/>
        <end position="322"/>
    </location>
</feature>
<evidence type="ECO:0000256" key="1">
    <source>
        <dbReference type="SAM" id="Phobius"/>
    </source>
</evidence>
<keyword evidence="1" id="KW-1133">Transmembrane helix</keyword>
<feature type="transmembrane region" description="Helical" evidence="1">
    <location>
        <begin position="101"/>
        <end position="127"/>
    </location>
</feature>
<dbReference type="OrthoDB" id="9342495at2"/>
<dbReference type="AlphaFoldDB" id="A0A1W2HAJ0"/>
<feature type="transmembrane region" description="Helical" evidence="1">
    <location>
        <begin position="63"/>
        <end position="80"/>
    </location>
</feature>
<sequence>MKLDQKPKSKDWFPSTFKIALLLSAMVYIAVVFLTKPDHENIPVYGFEVLKFWQKGFWDLMEFTMQMILILVFGYALAVSRQVSKGIKKLVDLADSNLKSVMITAIVTICAGYLNWGFGLIIGAVLARQIGENAAQKGKSLNYHLVGASGYLGMMVWHGGLSGSATLKVAEKGHFLEDLIGVIPVNETIFSSANLLINLALVIVLISVIYILSNTKANASSLADIKSQKHHAVLPGKGYLGIIIGALILILAFSDFFYAGSDNLGFFDLNFVNFVLLGFGLILFRNPDAYFKALGKGMNSATDILIQFPFYAGILGMMKYSGFLDLSGEFLVSNSSAETFPLFSFFSAAAVNLFIPSGGGQWAIQGPILMEAAKSMSIDPAGMVLSFAYGDQLTNMLQPFWALPLLSITGISAKDILRYSFYFFLSGFLVFGFGIWILIC</sequence>
<feature type="transmembrane region" description="Helical" evidence="1">
    <location>
        <begin position="421"/>
        <end position="439"/>
    </location>
</feature>
<dbReference type="PANTHER" id="PTHR41983">
    <property type="entry name" value="SHORT-CHAIN FATTY ACID TRANSPORTER-RELATED"/>
    <property type="match status" value="1"/>
</dbReference>
<feature type="transmembrane region" description="Helical" evidence="1">
    <location>
        <begin position="189"/>
        <end position="212"/>
    </location>
</feature>
<name>A0A1W2HAJ0_9BACT</name>
<dbReference type="Pfam" id="PF02667">
    <property type="entry name" value="SCFA_trans"/>
    <property type="match status" value="1"/>
</dbReference>
<evidence type="ECO:0000313" key="2">
    <source>
        <dbReference type="EMBL" id="SMD45804.1"/>
    </source>
</evidence>
<proteinExistence type="predicted"/>
<dbReference type="EMBL" id="LT838813">
    <property type="protein sequence ID" value="SMD45804.1"/>
    <property type="molecule type" value="Genomic_DNA"/>
</dbReference>
<feature type="transmembrane region" description="Helical" evidence="1">
    <location>
        <begin position="238"/>
        <end position="258"/>
    </location>
</feature>
<reference evidence="3" key="1">
    <citation type="submission" date="2017-04" db="EMBL/GenBank/DDBJ databases">
        <authorList>
            <person name="Varghese N."/>
            <person name="Submissions S."/>
        </authorList>
    </citation>
    <scope>NUCLEOTIDE SEQUENCE [LARGE SCALE GENOMIC DNA]</scope>
    <source>
        <strain evidence="3">DSM 16537</strain>
    </source>
</reference>
<organism evidence="2 3">
    <name type="scientific">Aquiflexum balticum DSM 16537</name>
    <dbReference type="NCBI Taxonomy" id="758820"/>
    <lineage>
        <taxon>Bacteria</taxon>
        <taxon>Pseudomonadati</taxon>
        <taxon>Bacteroidota</taxon>
        <taxon>Cytophagia</taxon>
        <taxon>Cytophagales</taxon>
        <taxon>Cyclobacteriaceae</taxon>
        <taxon>Aquiflexum</taxon>
    </lineage>
</organism>
<dbReference type="STRING" id="758820.SAMN00777080_4474"/>
<keyword evidence="3" id="KW-1185">Reference proteome</keyword>
<feature type="transmembrane region" description="Helical" evidence="1">
    <location>
        <begin position="264"/>
        <end position="284"/>
    </location>
</feature>
<dbReference type="InterPro" id="IPR006160">
    <property type="entry name" value="SCFA_transpt_AtoE"/>
</dbReference>
<dbReference type="GO" id="GO:0005886">
    <property type="term" value="C:plasma membrane"/>
    <property type="evidence" value="ECO:0007669"/>
    <property type="project" value="TreeGrafter"/>
</dbReference>
<protein>
    <submittedName>
        <fullName evidence="2">Short-chain fatty acids transporter</fullName>
    </submittedName>
</protein>
<keyword evidence="1" id="KW-0812">Transmembrane</keyword>